<dbReference type="CDD" id="cd08570">
    <property type="entry name" value="GDPD_YPL206cp_fungi"/>
    <property type="match status" value="1"/>
</dbReference>
<dbReference type="Gene3D" id="3.20.20.190">
    <property type="entry name" value="Phosphatidylinositol (PI) phosphodiesterase"/>
    <property type="match status" value="1"/>
</dbReference>
<proteinExistence type="predicted"/>
<dbReference type="SUPFAM" id="SSF51695">
    <property type="entry name" value="PLC-like phosphodiesterases"/>
    <property type="match status" value="1"/>
</dbReference>
<gene>
    <name evidence="3" type="ORF">DL764_002333</name>
</gene>
<dbReference type="PROSITE" id="PS51704">
    <property type="entry name" value="GP_PDE"/>
    <property type="match status" value="1"/>
</dbReference>
<dbReference type="InterPro" id="IPR017946">
    <property type="entry name" value="PLC-like_Pdiesterase_TIM-brl"/>
</dbReference>
<dbReference type="PANTHER" id="PTHR43805:SF1">
    <property type="entry name" value="GP-PDE DOMAIN-CONTAINING PROTEIN"/>
    <property type="match status" value="1"/>
</dbReference>
<sequence length="384" mass="42417">MGAAGEKTALLGSGEDNEGSLLPGDWAPVQTPPQRDIAENDGNAPGEGERRRQRQDRPRRMPQAIAHRGYSAVAPENTIEAFRRAAEAGAHAFETDLRLSRDGVVVLMHDASLKRTFGEDSKVRDHDWSYLSQLRTLRKPHQPMARLVDLLEYLNEPGLEQIWAMFDIKRDGDPGEMLERIAAALDSVPAPARGGRPWRDRVLVCCWNAAFARQGARHLPGFRLAHVGFSTTYARALLRHGLVSAVSVLRFSLASPLLGARFAGDMRRAGVPLFVWTVNDPAWMRWAVRRRLDGVITDDPKLFLDVCRGLVATGAEGGDDDPDGSCGGGDGVKREPRGPLRRLARGAKFCAQVLLVELLHFIWLVYIFWQHGGAEKEVGKSLEA</sequence>
<evidence type="ECO:0000313" key="3">
    <source>
        <dbReference type="EMBL" id="RYP07714.1"/>
    </source>
</evidence>
<feature type="compositionally biased region" description="Basic and acidic residues" evidence="1">
    <location>
        <begin position="47"/>
        <end position="59"/>
    </location>
</feature>
<protein>
    <recommendedName>
        <fullName evidence="2">GP-PDE domain-containing protein</fullName>
    </recommendedName>
</protein>
<dbReference type="STRING" id="155417.A0A4Q4TNB7"/>
<feature type="region of interest" description="Disordered" evidence="1">
    <location>
        <begin position="1"/>
        <end position="65"/>
    </location>
</feature>
<keyword evidence="4" id="KW-1185">Reference proteome</keyword>
<evidence type="ECO:0000259" key="2">
    <source>
        <dbReference type="PROSITE" id="PS51704"/>
    </source>
</evidence>
<evidence type="ECO:0000313" key="4">
    <source>
        <dbReference type="Proteomes" id="UP000293360"/>
    </source>
</evidence>
<accession>A0A4Q4TNB7</accession>
<dbReference type="GO" id="GO:0006629">
    <property type="term" value="P:lipid metabolic process"/>
    <property type="evidence" value="ECO:0007669"/>
    <property type="project" value="InterPro"/>
</dbReference>
<dbReference type="AlphaFoldDB" id="A0A4Q4TNB7"/>
<dbReference type="PANTHER" id="PTHR43805">
    <property type="entry name" value="GLYCEROPHOSPHORYL DIESTER PHOSPHODIESTERASE"/>
    <property type="match status" value="1"/>
</dbReference>
<comment type="caution">
    <text evidence="3">The sequence shown here is derived from an EMBL/GenBank/DDBJ whole genome shotgun (WGS) entry which is preliminary data.</text>
</comment>
<evidence type="ECO:0000256" key="1">
    <source>
        <dbReference type="SAM" id="MobiDB-lite"/>
    </source>
</evidence>
<feature type="domain" description="GP-PDE" evidence="2">
    <location>
        <begin position="62"/>
        <end position="307"/>
    </location>
</feature>
<organism evidence="3 4">
    <name type="scientific">Monosporascus ibericus</name>
    <dbReference type="NCBI Taxonomy" id="155417"/>
    <lineage>
        <taxon>Eukaryota</taxon>
        <taxon>Fungi</taxon>
        <taxon>Dikarya</taxon>
        <taxon>Ascomycota</taxon>
        <taxon>Pezizomycotina</taxon>
        <taxon>Sordariomycetes</taxon>
        <taxon>Xylariomycetidae</taxon>
        <taxon>Xylariales</taxon>
        <taxon>Xylariales incertae sedis</taxon>
        <taxon>Monosporascus</taxon>
    </lineage>
</organism>
<dbReference type="GO" id="GO:0008081">
    <property type="term" value="F:phosphoric diester hydrolase activity"/>
    <property type="evidence" value="ECO:0007669"/>
    <property type="project" value="InterPro"/>
</dbReference>
<dbReference type="Proteomes" id="UP000293360">
    <property type="component" value="Unassembled WGS sequence"/>
</dbReference>
<name>A0A4Q4TNB7_9PEZI</name>
<dbReference type="EMBL" id="QJNU01000084">
    <property type="protein sequence ID" value="RYP07714.1"/>
    <property type="molecule type" value="Genomic_DNA"/>
</dbReference>
<dbReference type="InterPro" id="IPR030395">
    <property type="entry name" value="GP_PDE_dom"/>
</dbReference>
<reference evidence="3 4" key="1">
    <citation type="submission" date="2018-06" db="EMBL/GenBank/DDBJ databases">
        <title>Complete Genomes of Monosporascus.</title>
        <authorList>
            <person name="Robinson A.J."/>
            <person name="Natvig D.O."/>
        </authorList>
    </citation>
    <scope>NUCLEOTIDE SEQUENCE [LARGE SCALE GENOMIC DNA]</scope>
    <source>
        <strain evidence="3 4">CBS 110550</strain>
    </source>
</reference>
<dbReference type="Pfam" id="PF03009">
    <property type="entry name" value="GDPD"/>
    <property type="match status" value="1"/>
</dbReference>
<dbReference type="OrthoDB" id="1058301at2759"/>